<keyword evidence="1" id="KW-0863">Zinc-finger</keyword>
<keyword evidence="1" id="KW-0479">Metal-binding</keyword>
<comment type="caution">
    <text evidence="4">The sequence shown here is derived from an EMBL/GenBank/DDBJ whole genome shotgun (WGS) entry which is preliminary data.</text>
</comment>
<feature type="region of interest" description="Disordered" evidence="2">
    <location>
        <begin position="129"/>
        <end position="178"/>
    </location>
</feature>
<dbReference type="Proteomes" id="UP000494206">
    <property type="component" value="Unassembled WGS sequence"/>
</dbReference>
<feature type="compositionally biased region" description="Basic and acidic residues" evidence="2">
    <location>
        <begin position="140"/>
        <end position="157"/>
    </location>
</feature>
<organism evidence="4 5">
    <name type="scientific">Caenorhabditis bovis</name>
    <dbReference type="NCBI Taxonomy" id="2654633"/>
    <lineage>
        <taxon>Eukaryota</taxon>
        <taxon>Metazoa</taxon>
        <taxon>Ecdysozoa</taxon>
        <taxon>Nematoda</taxon>
        <taxon>Chromadorea</taxon>
        <taxon>Rhabditida</taxon>
        <taxon>Rhabditina</taxon>
        <taxon>Rhabditomorpha</taxon>
        <taxon>Rhabditoidea</taxon>
        <taxon>Rhabditidae</taxon>
        <taxon>Peloderinae</taxon>
        <taxon>Caenorhabditis</taxon>
    </lineage>
</organism>
<reference evidence="4 5" key="1">
    <citation type="submission" date="2020-04" db="EMBL/GenBank/DDBJ databases">
        <authorList>
            <person name="Laetsch R D."/>
            <person name="Stevens L."/>
            <person name="Kumar S."/>
            <person name="Blaxter L. M."/>
        </authorList>
    </citation>
    <scope>NUCLEOTIDE SEQUENCE [LARGE SCALE GENOMIC DNA]</scope>
</reference>
<evidence type="ECO:0000256" key="1">
    <source>
        <dbReference type="PROSITE-ProRule" id="PRU00042"/>
    </source>
</evidence>
<evidence type="ECO:0000313" key="5">
    <source>
        <dbReference type="Proteomes" id="UP000494206"/>
    </source>
</evidence>
<feature type="compositionally biased region" description="Basic and acidic residues" evidence="2">
    <location>
        <begin position="168"/>
        <end position="178"/>
    </location>
</feature>
<keyword evidence="1" id="KW-0862">Zinc</keyword>
<protein>
    <recommendedName>
        <fullName evidence="3">C2H2-type domain-containing protein</fullName>
    </recommendedName>
</protein>
<sequence length="178" mass="21141">MNFVEIDCADERCKFRSKQHVHCNQKRCFFASDDTLIITNHFTIFHSSRLPFPENMIFYHIDAFEMCNSHKCHIPGNAADLEFPQQNFKVDLCSRPFCKLKKKTHFHCEKCDQGFSIWSKLLNHSHRYRRRAKPSPLKSSSEKEEVSESQQPDEHSEPFILRNPIRFTMEDHFSSSRE</sequence>
<name>A0A8S1EV78_9PELO</name>
<dbReference type="EMBL" id="CADEPM010000004">
    <property type="protein sequence ID" value="CAB3404605.1"/>
    <property type="molecule type" value="Genomic_DNA"/>
</dbReference>
<dbReference type="PROSITE" id="PS50157">
    <property type="entry name" value="ZINC_FINGER_C2H2_2"/>
    <property type="match status" value="1"/>
</dbReference>
<keyword evidence="5" id="KW-1185">Reference proteome</keyword>
<evidence type="ECO:0000259" key="3">
    <source>
        <dbReference type="PROSITE" id="PS50157"/>
    </source>
</evidence>
<dbReference type="OrthoDB" id="5862449at2759"/>
<dbReference type="AlphaFoldDB" id="A0A8S1EV78"/>
<feature type="domain" description="C2H2-type" evidence="3">
    <location>
        <begin position="106"/>
        <end position="134"/>
    </location>
</feature>
<evidence type="ECO:0000313" key="4">
    <source>
        <dbReference type="EMBL" id="CAB3404605.1"/>
    </source>
</evidence>
<proteinExistence type="predicted"/>
<dbReference type="InterPro" id="IPR013087">
    <property type="entry name" value="Znf_C2H2_type"/>
</dbReference>
<dbReference type="GO" id="GO:0008270">
    <property type="term" value="F:zinc ion binding"/>
    <property type="evidence" value="ECO:0007669"/>
    <property type="project" value="UniProtKB-KW"/>
</dbReference>
<accession>A0A8S1EV78</accession>
<evidence type="ECO:0000256" key="2">
    <source>
        <dbReference type="SAM" id="MobiDB-lite"/>
    </source>
</evidence>
<gene>
    <name evidence="4" type="ORF">CBOVIS_LOCUS6908</name>
</gene>